<dbReference type="EMBL" id="PVNE01000024">
    <property type="protein sequence ID" value="PRX39485.1"/>
    <property type="molecule type" value="Genomic_DNA"/>
</dbReference>
<evidence type="ECO:0000313" key="3">
    <source>
        <dbReference type="Proteomes" id="UP000237797"/>
    </source>
</evidence>
<dbReference type="AlphaFoldDB" id="A0A2T0LBY2"/>
<gene>
    <name evidence="2" type="ORF">CLV97_12423</name>
</gene>
<name>A0A2T0LBY2_9BACL</name>
<dbReference type="InterPro" id="IPR010359">
    <property type="entry name" value="IrrE_HExxH"/>
</dbReference>
<evidence type="ECO:0000259" key="1">
    <source>
        <dbReference type="Pfam" id="PF06114"/>
    </source>
</evidence>
<sequence length="213" mass="25202">MARESSYLSLVPDFATAVKRAHRLLKEEEIKRLPVDPFQIARNRGWGPIPYYYNESPDSSLKYGFIMPNEDGDYKIYFNEYAKNEEQKRWTIAHEIGHMVLHIGKYDFSQIHKDEKLYGKLEVEAHYFAAELLAPMALLKIMGVTRTHEIASVCEINLDAAAKREEQIRKCSHFPVFKRARWWMRLQFDEYLQPLGFRKENLMREILDPWQSG</sequence>
<protein>
    <submittedName>
        <fullName evidence="2">Uncharacterized protein DUF955</fullName>
    </submittedName>
</protein>
<reference evidence="2 3" key="1">
    <citation type="submission" date="2018-03" db="EMBL/GenBank/DDBJ databases">
        <title>Genomic Encyclopedia of Archaeal and Bacterial Type Strains, Phase II (KMG-II): from individual species to whole genera.</title>
        <authorList>
            <person name="Goeker M."/>
        </authorList>
    </citation>
    <scope>NUCLEOTIDE SEQUENCE [LARGE SCALE GENOMIC DNA]</scope>
    <source>
        <strain evidence="2 3">DSM 44946</strain>
    </source>
</reference>
<evidence type="ECO:0000313" key="2">
    <source>
        <dbReference type="EMBL" id="PRX39485.1"/>
    </source>
</evidence>
<organism evidence="2 3">
    <name type="scientific">Planifilum fimeticola</name>
    <dbReference type="NCBI Taxonomy" id="201975"/>
    <lineage>
        <taxon>Bacteria</taxon>
        <taxon>Bacillati</taxon>
        <taxon>Bacillota</taxon>
        <taxon>Bacilli</taxon>
        <taxon>Bacillales</taxon>
        <taxon>Thermoactinomycetaceae</taxon>
        <taxon>Planifilum</taxon>
    </lineage>
</organism>
<keyword evidence="3" id="KW-1185">Reference proteome</keyword>
<comment type="caution">
    <text evidence="2">The sequence shown here is derived from an EMBL/GenBank/DDBJ whole genome shotgun (WGS) entry which is preliminary data.</text>
</comment>
<dbReference type="Gene3D" id="1.10.10.2910">
    <property type="match status" value="1"/>
</dbReference>
<dbReference type="Pfam" id="PF06114">
    <property type="entry name" value="Peptidase_M78"/>
    <property type="match status" value="1"/>
</dbReference>
<accession>A0A2T0LBY2</accession>
<proteinExistence type="predicted"/>
<feature type="domain" description="IrrE N-terminal-like" evidence="1">
    <location>
        <begin position="74"/>
        <end position="142"/>
    </location>
</feature>
<dbReference type="Proteomes" id="UP000237797">
    <property type="component" value="Unassembled WGS sequence"/>
</dbReference>
<dbReference type="RefSeq" id="WP_170070531.1">
    <property type="nucleotide sequence ID" value="NZ_PVNE01000024.1"/>
</dbReference>